<accession>A0ABR1PYU2</accession>
<dbReference type="Pfam" id="PF20684">
    <property type="entry name" value="Fung_rhodopsin"/>
    <property type="match status" value="1"/>
</dbReference>
<feature type="transmembrane region" description="Helical" evidence="7">
    <location>
        <begin position="178"/>
        <end position="199"/>
    </location>
</feature>
<feature type="transmembrane region" description="Helical" evidence="7">
    <location>
        <begin position="48"/>
        <end position="78"/>
    </location>
</feature>
<evidence type="ECO:0000313" key="9">
    <source>
        <dbReference type="EMBL" id="KAK7942901.1"/>
    </source>
</evidence>
<evidence type="ECO:0000256" key="5">
    <source>
        <dbReference type="ARBA" id="ARBA00038359"/>
    </source>
</evidence>
<keyword evidence="3 7" id="KW-1133">Transmembrane helix</keyword>
<dbReference type="PANTHER" id="PTHR33048">
    <property type="entry name" value="PTH11-LIKE INTEGRAL MEMBRANE PROTEIN (AFU_ORTHOLOGUE AFUA_5G11245)"/>
    <property type="match status" value="1"/>
</dbReference>
<feature type="transmembrane region" description="Helical" evidence="7">
    <location>
        <begin position="131"/>
        <end position="154"/>
    </location>
</feature>
<comment type="subcellular location">
    <subcellularLocation>
        <location evidence="1">Membrane</location>
        <topology evidence="1">Multi-pass membrane protein</topology>
    </subcellularLocation>
</comment>
<feature type="transmembrane region" description="Helical" evidence="7">
    <location>
        <begin position="250"/>
        <end position="269"/>
    </location>
</feature>
<dbReference type="RefSeq" id="XP_066694932.1">
    <property type="nucleotide sequence ID" value="XM_066848236.1"/>
</dbReference>
<evidence type="ECO:0000256" key="3">
    <source>
        <dbReference type="ARBA" id="ARBA00022989"/>
    </source>
</evidence>
<keyword evidence="2 7" id="KW-0812">Transmembrane</keyword>
<evidence type="ECO:0000256" key="4">
    <source>
        <dbReference type="ARBA" id="ARBA00023136"/>
    </source>
</evidence>
<feature type="region of interest" description="Disordered" evidence="6">
    <location>
        <begin position="316"/>
        <end position="374"/>
    </location>
</feature>
<feature type="transmembrane region" description="Helical" evidence="7">
    <location>
        <begin position="98"/>
        <end position="119"/>
    </location>
</feature>
<dbReference type="InterPro" id="IPR052337">
    <property type="entry name" value="SAT4-like"/>
</dbReference>
<dbReference type="EMBL" id="JAQQWE010000008">
    <property type="protein sequence ID" value="KAK7942901.1"/>
    <property type="molecule type" value="Genomic_DNA"/>
</dbReference>
<protein>
    <recommendedName>
        <fullName evidence="8">Rhodopsin domain-containing protein</fullName>
    </recommendedName>
</protein>
<feature type="domain" description="Rhodopsin" evidence="8">
    <location>
        <begin position="32"/>
        <end position="273"/>
    </location>
</feature>
<evidence type="ECO:0000256" key="1">
    <source>
        <dbReference type="ARBA" id="ARBA00004141"/>
    </source>
</evidence>
<keyword evidence="4 7" id="KW-0472">Membrane</keyword>
<sequence length="374" mass="41300">MVFLFPIERPEPRALFACAIVFSLVPSLFVALRLIARRKAGRGLDASDYLIFVALINVLGYQGLNMACVLVGGAGWHVKELTERFGIETGPTTFIKMMLAQQVVWATSLAFTKISILVLYCRIFTLRMFTIVAWVTSVVILLWVILVVAGSLAICQPTAFNWDQTIPGGHCGDSVKLWLSHGILNIITDMVVLLLPMPVLYQLQMVLYKKVVLMFTFGMGLGVVIISAFRLHSLVEVDMTDVTYTVPLPIMWSALEPCLGITLACVPLLRPLLGGDEKHSSNAESYDMGDVKTIQTIGQKKSRKFDQLRDDDCSITQLTSTTPPPFRSEPLHYTADVVSKDTSSSDDDSTDKGEPAVAINVRRDWVVKDGSPRA</sequence>
<name>A0ABR1PYU2_9PEZI</name>
<evidence type="ECO:0000313" key="10">
    <source>
        <dbReference type="Proteomes" id="UP001391051"/>
    </source>
</evidence>
<proteinExistence type="inferred from homology"/>
<dbReference type="Proteomes" id="UP001391051">
    <property type="component" value="Unassembled WGS sequence"/>
</dbReference>
<reference evidence="9 10" key="1">
    <citation type="submission" date="2023-01" db="EMBL/GenBank/DDBJ databases">
        <title>Analysis of 21 Apiospora genomes using comparative genomics revels a genus with tremendous synthesis potential of carbohydrate active enzymes and secondary metabolites.</title>
        <authorList>
            <person name="Sorensen T."/>
        </authorList>
    </citation>
    <scope>NUCLEOTIDE SEQUENCE [LARGE SCALE GENOMIC DNA]</scope>
    <source>
        <strain evidence="9 10">CBS 24483</strain>
    </source>
</reference>
<feature type="compositionally biased region" description="Basic and acidic residues" evidence="6">
    <location>
        <begin position="361"/>
        <end position="374"/>
    </location>
</feature>
<evidence type="ECO:0000256" key="2">
    <source>
        <dbReference type="ARBA" id="ARBA00022692"/>
    </source>
</evidence>
<evidence type="ECO:0000256" key="6">
    <source>
        <dbReference type="SAM" id="MobiDB-lite"/>
    </source>
</evidence>
<evidence type="ECO:0000259" key="8">
    <source>
        <dbReference type="Pfam" id="PF20684"/>
    </source>
</evidence>
<comment type="similarity">
    <text evidence="5">Belongs to the SAT4 family.</text>
</comment>
<dbReference type="InterPro" id="IPR049326">
    <property type="entry name" value="Rhodopsin_dom_fungi"/>
</dbReference>
<keyword evidence="10" id="KW-1185">Reference proteome</keyword>
<dbReference type="GeneID" id="92081298"/>
<comment type="caution">
    <text evidence="9">The sequence shown here is derived from an EMBL/GenBank/DDBJ whole genome shotgun (WGS) entry which is preliminary data.</text>
</comment>
<feature type="transmembrane region" description="Helical" evidence="7">
    <location>
        <begin position="14"/>
        <end position="36"/>
    </location>
</feature>
<organism evidence="9 10">
    <name type="scientific">Apiospora aurea</name>
    <dbReference type="NCBI Taxonomy" id="335848"/>
    <lineage>
        <taxon>Eukaryota</taxon>
        <taxon>Fungi</taxon>
        <taxon>Dikarya</taxon>
        <taxon>Ascomycota</taxon>
        <taxon>Pezizomycotina</taxon>
        <taxon>Sordariomycetes</taxon>
        <taxon>Xylariomycetidae</taxon>
        <taxon>Amphisphaeriales</taxon>
        <taxon>Apiosporaceae</taxon>
        <taxon>Apiospora</taxon>
    </lineage>
</organism>
<gene>
    <name evidence="9" type="ORF">PG986_012014</name>
</gene>
<evidence type="ECO:0000256" key="7">
    <source>
        <dbReference type="SAM" id="Phobius"/>
    </source>
</evidence>
<dbReference type="PANTHER" id="PTHR33048:SF57">
    <property type="entry name" value="INTEGRAL MEMBRANE PROTEIN-RELATED"/>
    <property type="match status" value="1"/>
</dbReference>
<feature type="transmembrane region" description="Helical" evidence="7">
    <location>
        <begin position="211"/>
        <end position="230"/>
    </location>
</feature>